<accession>A0A1C4FYT9</accession>
<dbReference type="Proteomes" id="UP000242818">
    <property type="component" value="Unassembled WGS sequence"/>
</dbReference>
<dbReference type="OrthoDB" id="1409865at2"/>
<protein>
    <recommendedName>
        <fullName evidence="4">DUF4876 domain-containing protein</fullName>
    </recommendedName>
</protein>
<sequence length="472" mass="50287">MKRFIPIALALLLAILFQVACKKSDLKPSVPPINVIVKVAYDSAGGSYDFPLTGISVVVKNTVTGNTITQQTDNTGLGIFNSISAGIYDVQATIAIPRATYESVTGLTSDKDSVVFNAALSNLTLNATTNNTLSLKLALGKIGDWVIKQIYYAGSNTQNGALYRDQFIEIYNNANQVLYADSLYIAQLSGNNTGTAKTDLTKGYYLSDASDPLYKQYDWSKSIGISPATDGANRNFVYTKTLFRIPGNGTQYPIQPGASFVIAATAQNHKAPFVGADGVAISVKDPSLTVDLSGADFEVYLGDVISNALSSDVDNLNVPNLLVNDAGGNRDLILDNPGRDAIVIFKTTAHLPLLSKAGTDVGDASTYKKYPDPSVTTISNTTSVFYQVPNAAIIDAVQMQNPSPSSSQRVPRKLVSTLDAGAANVPDGAYSSESIIRKTAKTVGTRVILMDTNNATNDFDYLPKALPGIFKN</sequence>
<proteinExistence type="predicted"/>
<dbReference type="EMBL" id="FMAR01000018">
    <property type="protein sequence ID" value="SCC61149.1"/>
    <property type="molecule type" value="Genomic_DNA"/>
</dbReference>
<keyword evidence="3" id="KW-1185">Reference proteome</keyword>
<dbReference type="STRING" id="1335309.GA0116948_11865"/>
<evidence type="ECO:0000256" key="1">
    <source>
        <dbReference type="SAM" id="SignalP"/>
    </source>
</evidence>
<evidence type="ECO:0000313" key="2">
    <source>
        <dbReference type="EMBL" id="SCC61149.1"/>
    </source>
</evidence>
<dbReference type="Pfam" id="PF16215">
    <property type="entry name" value="DUF4876"/>
    <property type="match status" value="1"/>
</dbReference>
<keyword evidence="1" id="KW-0732">Signal</keyword>
<dbReference type="InterPro" id="IPR032627">
    <property type="entry name" value="DUF4876"/>
</dbReference>
<dbReference type="RefSeq" id="WP_089715188.1">
    <property type="nucleotide sequence ID" value="NZ_FMAR01000018.1"/>
</dbReference>
<reference evidence="2 3" key="1">
    <citation type="submission" date="2016-08" db="EMBL/GenBank/DDBJ databases">
        <authorList>
            <person name="Seilhamer J.J."/>
        </authorList>
    </citation>
    <scope>NUCLEOTIDE SEQUENCE [LARGE SCALE GENOMIC DNA]</scope>
    <source>
        <strain evidence="2 3">A37T2</strain>
    </source>
</reference>
<evidence type="ECO:0008006" key="4">
    <source>
        <dbReference type="Google" id="ProtNLM"/>
    </source>
</evidence>
<organism evidence="2 3">
    <name type="scientific">Chitinophaga costaii</name>
    <dbReference type="NCBI Taxonomy" id="1335309"/>
    <lineage>
        <taxon>Bacteria</taxon>
        <taxon>Pseudomonadati</taxon>
        <taxon>Bacteroidota</taxon>
        <taxon>Chitinophagia</taxon>
        <taxon>Chitinophagales</taxon>
        <taxon>Chitinophagaceae</taxon>
        <taxon>Chitinophaga</taxon>
    </lineage>
</organism>
<name>A0A1C4FYT9_9BACT</name>
<feature type="signal peptide" evidence="1">
    <location>
        <begin position="1"/>
        <end position="20"/>
    </location>
</feature>
<dbReference type="AlphaFoldDB" id="A0A1C4FYT9"/>
<feature type="chain" id="PRO_5008692284" description="DUF4876 domain-containing protein" evidence="1">
    <location>
        <begin position="21"/>
        <end position="472"/>
    </location>
</feature>
<evidence type="ECO:0000313" key="3">
    <source>
        <dbReference type="Proteomes" id="UP000242818"/>
    </source>
</evidence>
<gene>
    <name evidence="2" type="ORF">GA0116948_11865</name>
</gene>